<dbReference type="GeneTree" id="ENSGT00950000183194"/>
<keyword evidence="11" id="KW-1185">Reference proteome</keyword>
<dbReference type="InterPro" id="IPR001715">
    <property type="entry name" value="CH_dom"/>
</dbReference>
<dbReference type="AlphaFoldDB" id="K7GD26"/>
<name>K7GD26_PELSI</name>
<protein>
    <submittedName>
        <fullName evidence="10">Parvin gamma</fullName>
    </submittedName>
</protein>
<dbReference type="Gene3D" id="1.10.418.10">
    <property type="entry name" value="Calponin-like domain"/>
    <property type="match status" value="2"/>
</dbReference>
<evidence type="ECO:0000256" key="7">
    <source>
        <dbReference type="ARBA" id="ARBA00023212"/>
    </source>
</evidence>
<evidence type="ECO:0000256" key="8">
    <source>
        <dbReference type="SAM" id="Phobius"/>
    </source>
</evidence>
<keyword evidence="8" id="KW-1133">Transmembrane helix</keyword>
<dbReference type="Proteomes" id="UP000007267">
    <property type="component" value="Unassembled WGS sequence"/>
</dbReference>
<evidence type="ECO:0000313" key="10">
    <source>
        <dbReference type="Ensembl" id="ENSPSIP00000018187.1"/>
    </source>
</evidence>
<organism evidence="10 11">
    <name type="scientific">Pelodiscus sinensis</name>
    <name type="common">Chinese softshell turtle</name>
    <name type="synonym">Trionyx sinensis</name>
    <dbReference type="NCBI Taxonomy" id="13735"/>
    <lineage>
        <taxon>Eukaryota</taxon>
        <taxon>Metazoa</taxon>
        <taxon>Chordata</taxon>
        <taxon>Craniata</taxon>
        <taxon>Vertebrata</taxon>
        <taxon>Euteleostomi</taxon>
        <taxon>Archelosauria</taxon>
        <taxon>Testudinata</taxon>
        <taxon>Testudines</taxon>
        <taxon>Cryptodira</taxon>
        <taxon>Trionychia</taxon>
        <taxon>Trionychidae</taxon>
        <taxon>Pelodiscus</taxon>
    </lineage>
</organism>
<keyword evidence="8" id="KW-0812">Transmembrane</keyword>
<feature type="transmembrane region" description="Helical" evidence="8">
    <location>
        <begin position="270"/>
        <end position="288"/>
    </location>
</feature>
<evidence type="ECO:0000256" key="2">
    <source>
        <dbReference type="ARBA" id="ARBA00005666"/>
    </source>
</evidence>
<dbReference type="GO" id="GO:0005925">
    <property type="term" value="C:focal adhesion"/>
    <property type="evidence" value="ECO:0007669"/>
    <property type="project" value="TreeGrafter"/>
</dbReference>
<keyword evidence="4" id="KW-0677">Repeat</keyword>
<evidence type="ECO:0000256" key="6">
    <source>
        <dbReference type="ARBA" id="ARBA00023203"/>
    </source>
</evidence>
<dbReference type="InterPro" id="IPR028433">
    <property type="entry name" value="Parvin"/>
</dbReference>
<dbReference type="GO" id="GO:0071963">
    <property type="term" value="P:establishment or maintenance of cell polarity regulating cell shape"/>
    <property type="evidence" value="ECO:0007669"/>
    <property type="project" value="TreeGrafter"/>
</dbReference>
<dbReference type="SUPFAM" id="SSF47576">
    <property type="entry name" value="Calponin-homology domain, CH-domain"/>
    <property type="match status" value="1"/>
</dbReference>
<dbReference type="PIRSF" id="PIRSF039131">
    <property type="entry name" value="Parvin"/>
    <property type="match status" value="1"/>
</dbReference>
<evidence type="ECO:0000256" key="4">
    <source>
        <dbReference type="ARBA" id="ARBA00022737"/>
    </source>
</evidence>
<comment type="subcellular location">
    <subcellularLocation>
        <location evidence="1">Cytoplasm</location>
        <location evidence="1">Cytoskeleton</location>
    </subcellularLocation>
</comment>
<accession>K7GD26</accession>
<keyword evidence="6" id="KW-0009">Actin-binding</keyword>
<keyword evidence="7" id="KW-0206">Cytoskeleton</keyword>
<evidence type="ECO:0000259" key="9">
    <source>
        <dbReference type="PROSITE" id="PS50021"/>
    </source>
</evidence>
<dbReference type="GO" id="GO:0030031">
    <property type="term" value="P:cell projection assembly"/>
    <property type="evidence" value="ECO:0007669"/>
    <property type="project" value="TreeGrafter"/>
</dbReference>
<proteinExistence type="inferred from homology"/>
<keyword evidence="5" id="KW-0130">Cell adhesion</keyword>
<comment type="similarity">
    <text evidence="2">Belongs to the parvin family.</text>
</comment>
<dbReference type="OMA" id="SEHIVVQ"/>
<dbReference type="PROSITE" id="PS50021">
    <property type="entry name" value="CH"/>
    <property type="match status" value="1"/>
</dbReference>
<reference evidence="10" key="4">
    <citation type="submission" date="2025-09" db="UniProtKB">
        <authorList>
            <consortium name="Ensembl"/>
        </authorList>
    </citation>
    <scope>IDENTIFICATION</scope>
</reference>
<dbReference type="STRING" id="13735.ENSPSIP00000018187"/>
<reference evidence="11" key="2">
    <citation type="journal article" date="2013" name="Nat. Genet.">
        <title>The draft genomes of soft-shell turtle and green sea turtle yield insights into the development and evolution of the turtle-specific body plan.</title>
        <authorList>
            <person name="Wang Z."/>
            <person name="Pascual-Anaya J."/>
            <person name="Zadissa A."/>
            <person name="Li W."/>
            <person name="Niimura Y."/>
            <person name="Huang Z."/>
            <person name="Li C."/>
            <person name="White S."/>
            <person name="Xiong Z."/>
            <person name="Fang D."/>
            <person name="Wang B."/>
            <person name="Ming Y."/>
            <person name="Chen Y."/>
            <person name="Zheng Y."/>
            <person name="Kuraku S."/>
            <person name="Pignatelli M."/>
            <person name="Herrero J."/>
            <person name="Beal K."/>
            <person name="Nozawa M."/>
            <person name="Li Q."/>
            <person name="Wang J."/>
            <person name="Zhang H."/>
            <person name="Yu L."/>
            <person name="Shigenobu S."/>
            <person name="Wang J."/>
            <person name="Liu J."/>
            <person name="Flicek P."/>
            <person name="Searle S."/>
            <person name="Wang J."/>
            <person name="Kuratani S."/>
            <person name="Yin Y."/>
            <person name="Aken B."/>
            <person name="Zhang G."/>
            <person name="Irie N."/>
        </authorList>
    </citation>
    <scope>NUCLEOTIDE SEQUENCE [LARGE SCALE GENOMIC DNA]</scope>
    <source>
        <strain evidence="11">Daiwa-1</strain>
    </source>
</reference>
<gene>
    <name evidence="10" type="primary">PARVG</name>
</gene>
<dbReference type="GO" id="GO:0003779">
    <property type="term" value="F:actin binding"/>
    <property type="evidence" value="ECO:0007669"/>
    <property type="project" value="UniProtKB-KW"/>
</dbReference>
<dbReference type="eggNOG" id="KOG3631">
    <property type="taxonomic scope" value="Eukaryota"/>
</dbReference>
<evidence type="ECO:0000256" key="1">
    <source>
        <dbReference type="ARBA" id="ARBA00004245"/>
    </source>
</evidence>
<dbReference type="FunFam" id="1.10.418.10:FF:000011">
    <property type="entry name" value="Parvin, beta"/>
    <property type="match status" value="1"/>
</dbReference>
<dbReference type="Pfam" id="PF00307">
    <property type="entry name" value="CH"/>
    <property type="match status" value="1"/>
</dbReference>
<dbReference type="InterPro" id="IPR036872">
    <property type="entry name" value="CH_dom_sf"/>
</dbReference>
<evidence type="ECO:0000256" key="5">
    <source>
        <dbReference type="ARBA" id="ARBA00022889"/>
    </source>
</evidence>
<dbReference type="GO" id="GO:0015629">
    <property type="term" value="C:actin cytoskeleton"/>
    <property type="evidence" value="ECO:0007669"/>
    <property type="project" value="TreeGrafter"/>
</dbReference>
<dbReference type="HOGENOM" id="CLU_047624_0_0_1"/>
<dbReference type="EMBL" id="AGCU01116900">
    <property type="status" value="NOT_ANNOTATED_CDS"/>
    <property type="molecule type" value="Genomic_DNA"/>
</dbReference>
<evidence type="ECO:0000256" key="3">
    <source>
        <dbReference type="ARBA" id="ARBA00022490"/>
    </source>
</evidence>
<keyword evidence="8" id="KW-0472">Membrane</keyword>
<feature type="domain" description="Calponin-homology (CH)" evidence="9">
    <location>
        <begin position="38"/>
        <end position="145"/>
    </location>
</feature>
<dbReference type="EMBL" id="AGCU01116899">
    <property type="status" value="NOT_ANNOTATED_CDS"/>
    <property type="molecule type" value="Genomic_DNA"/>
</dbReference>
<evidence type="ECO:0000313" key="11">
    <source>
        <dbReference type="Proteomes" id="UP000007267"/>
    </source>
</evidence>
<reference evidence="10" key="3">
    <citation type="submission" date="2025-08" db="UniProtKB">
        <authorList>
            <consortium name="Ensembl"/>
        </authorList>
    </citation>
    <scope>IDENTIFICATION</scope>
</reference>
<dbReference type="GO" id="GO:0030036">
    <property type="term" value="P:actin cytoskeleton organization"/>
    <property type="evidence" value="ECO:0007669"/>
    <property type="project" value="InterPro"/>
</dbReference>
<dbReference type="GO" id="GO:0005737">
    <property type="term" value="C:cytoplasm"/>
    <property type="evidence" value="ECO:0007669"/>
    <property type="project" value="TreeGrafter"/>
</dbReference>
<dbReference type="PANTHER" id="PTHR12114:SF1">
    <property type="entry name" value="GAMMA-PARVIN"/>
    <property type="match status" value="1"/>
</dbReference>
<keyword evidence="3" id="KW-0963">Cytoplasm</keyword>
<sequence length="289" mass="32945">MEPHVFTAFAQPDIKNDIAPGEKRKFLSPASCQNAKLEELKMSLIDWINATLKHEHIVVKSLEDDLFDGLILHHLLKKLGSLKLDVEEIALTEKKQKHKLAVVLEAVTQCLRLEESQLKWSVDTIFQKDLLSTLYLLIAIAEHFQPALAIPSNINVEVITIERTSTGLKTESTEECITERRKNKEEESKTAAFDDLFTRAQDKLDDVKRVLLHFVNIHVGKLGLNVKDADTQFADGVFLLLLIGQLGGYFLNLRDFFLNPSSEAEMVGYFFFYSSPYLTYTLHVLYAYE</sequence>
<dbReference type="PANTHER" id="PTHR12114">
    <property type="entry name" value="PARVIN"/>
    <property type="match status" value="1"/>
</dbReference>
<dbReference type="GO" id="GO:0034446">
    <property type="term" value="P:substrate adhesion-dependent cell spreading"/>
    <property type="evidence" value="ECO:0007669"/>
    <property type="project" value="TreeGrafter"/>
</dbReference>
<dbReference type="Ensembl" id="ENSPSIT00000018272.1">
    <property type="protein sequence ID" value="ENSPSIP00000018187.1"/>
    <property type="gene ID" value="ENSPSIG00000016177.1"/>
</dbReference>
<feature type="transmembrane region" description="Helical" evidence="8">
    <location>
        <begin position="233"/>
        <end position="250"/>
    </location>
</feature>
<reference evidence="11" key="1">
    <citation type="submission" date="2011-10" db="EMBL/GenBank/DDBJ databases">
        <authorList>
            <consortium name="Soft-shell Turtle Genome Consortium"/>
        </authorList>
    </citation>
    <scope>NUCLEOTIDE SEQUENCE [LARGE SCALE GENOMIC DNA]</scope>
    <source>
        <strain evidence="11">Daiwa-1</strain>
    </source>
</reference>